<proteinExistence type="predicted"/>
<dbReference type="InterPro" id="IPR027417">
    <property type="entry name" value="P-loop_NTPase"/>
</dbReference>
<dbReference type="EMBL" id="QVLX01000013">
    <property type="protein sequence ID" value="RGE84630.1"/>
    <property type="molecule type" value="Genomic_DNA"/>
</dbReference>
<gene>
    <name evidence="2" type="ORF">DW016_14915</name>
</gene>
<dbReference type="RefSeq" id="WP_024734099.1">
    <property type="nucleotide sequence ID" value="NZ_CP094681.1"/>
</dbReference>
<dbReference type="SUPFAM" id="SSF52540">
    <property type="entry name" value="P-loop containing nucleoside triphosphate hydrolases"/>
    <property type="match status" value="1"/>
</dbReference>
<dbReference type="OrthoDB" id="9774907at2"/>
<accession>A0A3E3JYF0</accession>
<dbReference type="GeneID" id="97194554"/>
<evidence type="ECO:0000313" key="2">
    <source>
        <dbReference type="EMBL" id="RGE84630.1"/>
    </source>
</evidence>
<sequence>MFKIKKKMINTGITVNVIHFKKVDSFPYLFIAKKKAQQFIVSKNIKDIVKQRSILSAYIFCEKANDLISWSQKSFDLTIIDRYYESALCYHYLRGELSKELCEIYSQLIKTDLSVFLDISPDKCIERLARRSTLSPYETKEYLEQAHYFYHTKFKSFWKIDASLSPDEISHQIYSKIIKAYFKGHL</sequence>
<dbReference type="AlphaFoldDB" id="A0A3E3JYF0"/>
<name>A0A3E3JYF0_9FIRM</name>
<evidence type="ECO:0000313" key="3">
    <source>
        <dbReference type="Proteomes" id="UP000261080"/>
    </source>
</evidence>
<protein>
    <recommendedName>
        <fullName evidence="1">Thymidylate kinase-like domain-containing protein</fullName>
    </recommendedName>
</protein>
<organism evidence="2 3">
    <name type="scientific">Sellimonas intestinalis</name>
    <dbReference type="NCBI Taxonomy" id="1653434"/>
    <lineage>
        <taxon>Bacteria</taxon>
        <taxon>Bacillati</taxon>
        <taxon>Bacillota</taxon>
        <taxon>Clostridia</taxon>
        <taxon>Lachnospirales</taxon>
        <taxon>Lachnospiraceae</taxon>
        <taxon>Sellimonas</taxon>
    </lineage>
</organism>
<reference evidence="2 3" key="1">
    <citation type="submission" date="2018-08" db="EMBL/GenBank/DDBJ databases">
        <title>A genome reference for cultivated species of the human gut microbiota.</title>
        <authorList>
            <person name="Zou Y."/>
            <person name="Xue W."/>
            <person name="Luo G."/>
        </authorList>
    </citation>
    <scope>NUCLEOTIDE SEQUENCE [LARGE SCALE GENOMIC DNA]</scope>
    <source>
        <strain evidence="2 3">AF37-2AT</strain>
    </source>
</reference>
<dbReference type="Proteomes" id="UP000261080">
    <property type="component" value="Unassembled WGS sequence"/>
</dbReference>
<dbReference type="Pfam" id="PF02223">
    <property type="entry name" value="Thymidylate_kin"/>
    <property type="match status" value="1"/>
</dbReference>
<keyword evidence="3" id="KW-1185">Reference proteome</keyword>
<dbReference type="InterPro" id="IPR039430">
    <property type="entry name" value="Thymidylate_kin-like_dom"/>
</dbReference>
<evidence type="ECO:0000259" key="1">
    <source>
        <dbReference type="Pfam" id="PF02223"/>
    </source>
</evidence>
<feature type="domain" description="Thymidylate kinase-like" evidence="1">
    <location>
        <begin position="65"/>
        <end position="173"/>
    </location>
</feature>
<dbReference type="Gene3D" id="3.40.50.300">
    <property type="entry name" value="P-loop containing nucleotide triphosphate hydrolases"/>
    <property type="match status" value="1"/>
</dbReference>
<comment type="caution">
    <text evidence="2">The sequence shown here is derived from an EMBL/GenBank/DDBJ whole genome shotgun (WGS) entry which is preliminary data.</text>
</comment>